<accession>A0A553IBL3</accession>
<sequence length="255" mass="27377">MAGLVAYESSDEDEEVKPQPAPEPLRETESATADINSTPSIAAKETLKGPQPKQTIDEGPTIYGPQIGPSSGPSFPPLEEDLAGAEVELPLPLPPGSPYTATRALLRDLTLPAVPDMDIPPSPPGSPPSAATSKKLENFLELKKKGVHFNARLADTASMKNPALADKLMAFAELDHRDQYRTTLPADLLWDPDAFPRHAYKEQLRQSQSDIAQARTRATGDPVKFVAAEGSSTAAEESRIGQAPSTGKRKTRFDT</sequence>
<evidence type="ECO:0000256" key="1">
    <source>
        <dbReference type="SAM" id="MobiDB-lite"/>
    </source>
</evidence>
<evidence type="ECO:0000313" key="2">
    <source>
        <dbReference type="EMBL" id="TRX97579.1"/>
    </source>
</evidence>
<reference evidence="3" key="1">
    <citation type="submission" date="2019-06" db="EMBL/GenBank/DDBJ databases">
        <title>Draft genome sequence of the griseofulvin-producing fungus Xylaria cubensis strain G536.</title>
        <authorList>
            <person name="Mead M.E."/>
            <person name="Raja H.A."/>
            <person name="Steenwyk J.L."/>
            <person name="Knowles S.L."/>
            <person name="Oberlies N.H."/>
            <person name="Rokas A."/>
        </authorList>
    </citation>
    <scope>NUCLEOTIDE SEQUENCE [LARGE SCALE GENOMIC DNA]</scope>
    <source>
        <strain evidence="3">G536</strain>
    </source>
</reference>
<evidence type="ECO:0000313" key="3">
    <source>
        <dbReference type="Proteomes" id="UP000319160"/>
    </source>
</evidence>
<feature type="compositionally biased region" description="Polar residues" evidence="1">
    <location>
        <begin position="30"/>
        <end position="40"/>
    </location>
</feature>
<feature type="region of interest" description="Disordered" evidence="1">
    <location>
        <begin position="228"/>
        <end position="255"/>
    </location>
</feature>
<dbReference type="AlphaFoldDB" id="A0A553IBL3"/>
<dbReference type="Pfam" id="PF07818">
    <property type="entry name" value="HCNGP"/>
    <property type="match status" value="1"/>
</dbReference>
<comment type="caution">
    <text evidence="2">The sequence shown here is derived from an EMBL/GenBank/DDBJ whole genome shotgun (WGS) entry which is preliminary data.</text>
</comment>
<dbReference type="OrthoDB" id="1714508at2759"/>
<protein>
    <recommendedName>
        <fullName evidence="4">HCNGP-like protein</fullName>
    </recommendedName>
</protein>
<dbReference type="PANTHER" id="PTHR13464">
    <property type="entry name" value="TRANSCRIPTIONAL REGULATOR PROTEIN HCNGP"/>
    <property type="match status" value="1"/>
</dbReference>
<name>A0A553IBL3_9PEZI</name>
<dbReference type="PANTHER" id="PTHR13464:SF0">
    <property type="entry name" value="SAP30-BINDING PROTEIN"/>
    <property type="match status" value="1"/>
</dbReference>
<proteinExistence type="predicted"/>
<gene>
    <name evidence="2" type="ORF">FHL15_001334</name>
</gene>
<dbReference type="EMBL" id="VFLP01000005">
    <property type="protein sequence ID" value="TRX97579.1"/>
    <property type="molecule type" value="Genomic_DNA"/>
</dbReference>
<feature type="region of interest" description="Disordered" evidence="1">
    <location>
        <begin position="1"/>
        <end position="80"/>
    </location>
</feature>
<dbReference type="GO" id="GO:0006355">
    <property type="term" value="P:regulation of DNA-templated transcription"/>
    <property type="evidence" value="ECO:0007669"/>
    <property type="project" value="InterPro"/>
</dbReference>
<dbReference type="Proteomes" id="UP000319160">
    <property type="component" value="Unassembled WGS sequence"/>
</dbReference>
<feature type="compositionally biased region" description="Pro residues" evidence="1">
    <location>
        <begin position="118"/>
        <end position="127"/>
    </location>
</feature>
<keyword evidence="3" id="KW-1185">Reference proteome</keyword>
<dbReference type="STRING" id="2512241.A0A553IBL3"/>
<dbReference type="InterPro" id="IPR012479">
    <property type="entry name" value="SAP30BP"/>
</dbReference>
<organism evidence="2 3">
    <name type="scientific">Xylaria flabelliformis</name>
    <dbReference type="NCBI Taxonomy" id="2512241"/>
    <lineage>
        <taxon>Eukaryota</taxon>
        <taxon>Fungi</taxon>
        <taxon>Dikarya</taxon>
        <taxon>Ascomycota</taxon>
        <taxon>Pezizomycotina</taxon>
        <taxon>Sordariomycetes</taxon>
        <taxon>Xylariomycetidae</taxon>
        <taxon>Xylariales</taxon>
        <taxon>Xylariaceae</taxon>
        <taxon>Xylaria</taxon>
    </lineage>
</organism>
<feature type="region of interest" description="Disordered" evidence="1">
    <location>
        <begin position="112"/>
        <end position="134"/>
    </location>
</feature>
<dbReference type="GO" id="GO:0005634">
    <property type="term" value="C:nucleus"/>
    <property type="evidence" value="ECO:0007669"/>
    <property type="project" value="TreeGrafter"/>
</dbReference>
<evidence type="ECO:0008006" key="4">
    <source>
        <dbReference type="Google" id="ProtNLM"/>
    </source>
</evidence>